<dbReference type="Pfam" id="PF12802">
    <property type="entry name" value="MarR_2"/>
    <property type="match status" value="1"/>
</dbReference>
<organism evidence="5 6">
    <name type="scientific">Paenibacillus nanensis</name>
    <dbReference type="NCBI Taxonomy" id="393251"/>
    <lineage>
        <taxon>Bacteria</taxon>
        <taxon>Bacillati</taxon>
        <taxon>Bacillota</taxon>
        <taxon>Bacilli</taxon>
        <taxon>Bacillales</taxon>
        <taxon>Paenibacillaceae</taxon>
        <taxon>Paenibacillus</taxon>
    </lineage>
</organism>
<dbReference type="PROSITE" id="PS01117">
    <property type="entry name" value="HTH_MARR_1"/>
    <property type="match status" value="1"/>
</dbReference>
<evidence type="ECO:0000256" key="2">
    <source>
        <dbReference type="ARBA" id="ARBA00023125"/>
    </source>
</evidence>
<dbReference type="PANTHER" id="PTHR33164:SF57">
    <property type="entry name" value="MARR-FAMILY TRANSCRIPTIONAL REGULATOR"/>
    <property type="match status" value="1"/>
</dbReference>
<dbReference type="PROSITE" id="PS50995">
    <property type="entry name" value="HTH_MARR_2"/>
    <property type="match status" value="1"/>
</dbReference>
<dbReference type="SUPFAM" id="SSF46785">
    <property type="entry name" value="Winged helix' DNA-binding domain"/>
    <property type="match status" value="1"/>
</dbReference>
<dbReference type="Proteomes" id="UP000266482">
    <property type="component" value="Unassembled WGS sequence"/>
</dbReference>
<keyword evidence="1" id="KW-0805">Transcription regulation</keyword>
<dbReference type="RefSeq" id="WP_119598705.1">
    <property type="nucleotide sequence ID" value="NZ_QXQA01000003.1"/>
</dbReference>
<evidence type="ECO:0000256" key="3">
    <source>
        <dbReference type="ARBA" id="ARBA00023163"/>
    </source>
</evidence>
<gene>
    <name evidence="5" type="ORF">D3P08_06825</name>
</gene>
<evidence type="ECO:0000313" key="6">
    <source>
        <dbReference type="Proteomes" id="UP000266482"/>
    </source>
</evidence>
<evidence type="ECO:0000313" key="5">
    <source>
        <dbReference type="EMBL" id="RIX53959.1"/>
    </source>
</evidence>
<dbReference type="GO" id="GO:0003677">
    <property type="term" value="F:DNA binding"/>
    <property type="evidence" value="ECO:0007669"/>
    <property type="project" value="UniProtKB-KW"/>
</dbReference>
<dbReference type="InterPro" id="IPR036390">
    <property type="entry name" value="WH_DNA-bd_sf"/>
</dbReference>
<comment type="caution">
    <text evidence="5">The sequence shown here is derived from an EMBL/GenBank/DDBJ whole genome shotgun (WGS) entry which is preliminary data.</text>
</comment>
<dbReference type="PRINTS" id="PR00598">
    <property type="entry name" value="HTHMARR"/>
</dbReference>
<dbReference type="GO" id="GO:0003700">
    <property type="term" value="F:DNA-binding transcription factor activity"/>
    <property type="evidence" value="ECO:0007669"/>
    <property type="project" value="InterPro"/>
</dbReference>
<keyword evidence="6" id="KW-1185">Reference proteome</keyword>
<keyword evidence="2" id="KW-0238">DNA-binding</keyword>
<name>A0A3A1UZE2_9BACL</name>
<dbReference type="AlphaFoldDB" id="A0A3A1UZE2"/>
<sequence>MKNDALEMIELELAVLIRRLTSVSTSKQGANLDRASYLLLHHIHIQGSAGVKALGELLQLDVSTVSRQAAVLEQKGYVIKVPDELDGRAYFYQITENGVSELLAFRQHRKDKIEALVKDWPAEEQEQFGRLLAKFNHSLKQRTIK</sequence>
<keyword evidence="3" id="KW-0804">Transcription</keyword>
<feature type="domain" description="HTH marR-type" evidence="4">
    <location>
        <begin position="10"/>
        <end position="137"/>
    </location>
</feature>
<dbReference type="EMBL" id="QXQA01000003">
    <property type="protein sequence ID" value="RIX53959.1"/>
    <property type="molecule type" value="Genomic_DNA"/>
</dbReference>
<dbReference type="InterPro" id="IPR023187">
    <property type="entry name" value="Tscrpt_reg_MarR-type_CS"/>
</dbReference>
<protein>
    <submittedName>
        <fullName evidence="5">MarR family transcriptional regulator</fullName>
    </submittedName>
</protein>
<dbReference type="InterPro" id="IPR039422">
    <property type="entry name" value="MarR/SlyA-like"/>
</dbReference>
<dbReference type="InterPro" id="IPR000835">
    <property type="entry name" value="HTH_MarR-typ"/>
</dbReference>
<dbReference type="InterPro" id="IPR036388">
    <property type="entry name" value="WH-like_DNA-bd_sf"/>
</dbReference>
<dbReference type="PANTHER" id="PTHR33164">
    <property type="entry name" value="TRANSCRIPTIONAL REGULATOR, MARR FAMILY"/>
    <property type="match status" value="1"/>
</dbReference>
<dbReference type="SMART" id="SM00347">
    <property type="entry name" value="HTH_MARR"/>
    <property type="match status" value="1"/>
</dbReference>
<proteinExistence type="predicted"/>
<evidence type="ECO:0000259" key="4">
    <source>
        <dbReference type="PROSITE" id="PS50995"/>
    </source>
</evidence>
<reference evidence="5 6" key="1">
    <citation type="submission" date="2018-09" db="EMBL/GenBank/DDBJ databases">
        <title>Paenibacillus aracenensis nov. sp. isolated from a cave in southern Spain.</title>
        <authorList>
            <person name="Jurado V."/>
            <person name="Gutierrez-Patricio S."/>
            <person name="Gonzalez-Pimentel J.L."/>
            <person name="Miller A.Z."/>
            <person name="Laiz L."/>
            <person name="Saiz-Jimenez C."/>
        </authorList>
    </citation>
    <scope>NUCLEOTIDE SEQUENCE [LARGE SCALE GENOMIC DNA]</scope>
    <source>
        <strain evidence="5 6">DSM 22867</strain>
    </source>
</reference>
<dbReference type="GO" id="GO:0006950">
    <property type="term" value="P:response to stress"/>
    <property type="evidence" value="ECO:0007669"/>
    <property type="project" value="TreeGrafter"/>
</dbReference>
<dbReference type="Gene3D" id="1.10.10.10">
    <property type="entry name" value="Winged helix-like DNA-binding domain superfamily/Winged helix DNA-binding domain"/>
    <property type="match status" value="1"/>
</dbReference>
<accession>A0A3A1UZE2</accession>
<dbReference type="OrthoDB" id="2389730at2"/>
<evidence type="ECO:0000256" key="1">
    <source>
        <dbReference type="ARBA" id="ARBA00023015"/>
    </source>
</evidence>